<dbReference type="Gene3D" id="1.10.150.130">
    <property type="match status" value="1"/>
</dbReference>
<accession>A0A0P0URP4</accession>
<gene>
    <name evidence="8" type="ORF">BSEPE_0789</name>
</gene>
<dbReference type="PROSITE" id="PS51900">
    <property type="entry name" value="CB"/>
    <property type="match status" value="1"/>
</dbReference>
<dbReference type="SUPFAM" id="SSF56349">
    <property type="entry name" value="DNA breaking-rejoining enzymes"/>
    <property type="match status" value="1"/>
</dbReference>
<keyword evidence="4" id="KW-0233">DNA recombination</keyword>
<dbReference type="InterPro" id="IPR038488">
    <property type="entry name" value="Integrase_DNA-bd_sf"/>
</dbReference>
<evidence type="ECO:0000259" key="7">
    <source>
        <dbReference type="PROSITE" id="PS51900"/>
    </source>
</evidence>
<evidence type="ECO:0000256" key="5">
    <source>
        <dbReference type="PROSITE-ProRule" id="PRU01248"/>
    </source>
</evidence>
<organism evidence="8 9">
    <name type="scientific">endosymbiont of Bathymodiolus septemdierum str. Myojin knoll</name>
    <dbReference type="NCBI Taxonomy" id="1303921"/>
    <lineage>
        <taxon>Bacteria</taxon>
        <taxon>Pseudomonadati</taxon>
        <taxon>Pseudomonadota</taxon>
        <taxon>Gammaproteobacteria</taxon>
        <taxon>sulfur-oxidizing symbionts</taxon>
    </lineage>
</organism>
<dbReference type="GO" id="GO:0003677">
    <property type="term" value="F:DNA binding"/>
    <property type="evidence" value="ECO:0007669"/>
    <property type="project" value="UniProtKB-UniRule"/>
</dbReference>
<evidence type="ECO:0000256" key="3">
    <source>
        <dbReference type="ARBA" id="ARBA00023125"/>
    </source>
</evidence>
<keyword evidence="2" id="KW-0229">DNA integration</keyword>
<proteinExistence type="inferred from homology"/>
<dbReference type="Pfam" id="PF00589">
    <property type="entry name" value="Phage_integrase"/>
    <property type="match status" value="1"/>
</dbReference>
<evidence type="ECO:0000313" key="9">
    <source>
        <dbReference type="Proteomes" id="UP000067399"/>
    </source>
</evidence>
<dbReference type="InterPro" id="IPR025166">
    <property type="entry name" value="Integrase_DNA_bind_dom"/>
</dbReference>
<feature type="domain" description="Tyr recombinase" evidence="6">
    <location>
        <begin position="195"/>
        <end position="371"/>
    </location>
</feature>
<evidence type="ECO:0000313" key="8">
    <source>
        <dbReference type="EMBL" id="BAS67782.1"/>
    </source>
</evidence>
<dbReference type="Proteomes" id="UP000067399">
    <property type="component" value="Chromosome"/>
</dbReference>
<dbReference type="CDD" id="cd00796">
    <property type="entry name" value="INT_Rci_Hp1_C"/>
    <property type="match status" value="1"/>
</dbReference>
<name>A0A0P0URP4_9GAMM</name>
<dbReference type="PROSITE" id="PS51898">
    <property type="entry name" value="TYR_RECOMBINASE"/>
    <property type="match status" value="1"/>
</dbReference>
<protein>
    <submittedName>
        <fullName evidence="8">Integrase</fullName>
    </submittedName>
</protein>
<dbReference type="EMBL" id="AP013042">
    <property type="protein sequence ID" value="BAS67782.1"/>
    <property type="molecule type" value="Genomic_DNA"/>
</dbReference>
<evidence type="ECO:0000256" key="2">
    <source>
        <dbReference type="ARBA" id="ARBA00022908"/>
    </source>
</evidence>
<dbReference type="Gene3D" id="1.10.443.10">
    <property type="entry name" value="Intergrase catalytic core"/>
    <property type="match status" value="1"/>
</dbReference>
<dbReference type="PANTHER" id="PTHR30629:SF2">
    <property type="entry name" value="PROPHAGE INTEGRASE INTS-RELATED"/>
    <property type="match status" value="1"/>
</dbReference>
<sequence>MPNFTKEFLNSIKPIGKIQDIKDDKAQGLYIRISPKGTKTFYLVRCVNYKTQRIKIGRYPALKIEQARKECARLNQQIELGTNPNEEKQKKLNEPTLDDLFNIYLENHIKQHNKNETHAIYHYNRYLKTLHKKQLSEITKLKVLELQRNLAQNIGQRTANKTTALLKAIFNRAIDWDIWDYKNPVQGVQKFKENSRERYLQEQEEETFFNALNDFYHPIIKVFFYMLFYTGARKSELLSMKWEDVHFEDGINYWRAVQSKTGNVKITPLIKQATALLNELKQHSKGTYVFYSQTSKSGHLQSPQRAWYKVCETANIEKFRMHDIRHTGATWLSSNGASFAIIRDYLGHTNTSVTGRYTNQNVKAQLQAMQDVFDNLDTRLKDS</sequence>
<dbReference type="InterPro" id="IPR044068">
    <property type="entry name" value="CB"/>
</dbReference>
<dbReference type="GO" id="GO:0006310">
    <property type="term" value="P:DNA recombination"/>
    <property type="evidence" value="ECO:0007669"/>
    <property type="project" value="UniProtKB-KW"/>
</dbReference>
<keyword evidence="3 5" id="KW-0238">DNA-binding</keyword>
<comment type="similarity">
    <text evidence="1">Belongs to the 'phage' integrase family.</text>
</comment>
<dbReference type="STRING" id="1303921.BSEPE_0789"/>
<dbReference type="RefSeq" id="WP_066044368.1">
    <property type="nucleotide sequence ID" value="NZ_AP013042.1"/>
</dbReference>
<dbReference type="Pfam" id="PF13356">
    <property type="entry name" value="Arm-DNA-bind_3"/>
    <property type="match status" value="1"/>
</dbReference>
<dbReference type="InterPro" id="IPR002104">
    <property type="entry name" value="Integrase_catalytic"/>
</dbReference>
<evidence type="ECO:0000259" key="6">
    <source>
        <dbReference type="PROSITE" id="PS51898"/>
    </source>
</evidence>
<dbReference type="InterPro" id="IPR013762">
    <property type="entry name" value="Integrase-like_cat_sf"/>
</dbReference>
<dbReference type="GO" id="GO:0015074">
    <property type="term" value="P:DNA integration"/>
    <property type="evidence" value="ECO:0007669"/>
    <property type="project" value="UniProtKB-KW"/>
</dbReference>
<evidence type="ECO:0000256" key="1">
    <source>
        <dbReference type="ARBA" id="ARBA00008857"/>
    </source>
</evidence>
<feature type="domain" description="Core-binding (CB)" evidence="7">
    <location>
        <begin position="95"/>
        <end position="174"/>
    </location>
</feature>
<reference evidence="8 9" key="1">
    <citation type="journal article" date="2000" name="Mar. Ecol. Prog. Ser.">
        <title>Phylogenetic characterization of endosymbionts in three hydrothermal vent mussels: influence on host distributions.</title>
        <authorList>
            <person name="Fujiwara Y."/>
            <person name="Takai K."/>
            <person name="Uematsu K."/>
            <person name="Tsuchida S."/>
            <person name="Hunt J.C."/>
            <person name="Hashimoto J."/>
        </authorList>
    </citation>
    <scope>NUCLEOTIDE SEQUENCE [LARGE SCALE GENOMIC DNA]</scope>
    <source>
        <strain evidence="8 9">Myojin Knoll</strain>
    </source>
</reference>
<dbReference type="Gene3D" id="3.30.160.390">
    <property type="entry name" value="Integrase, DNA-binding domain"/>
    <property type="match status" value="1"/>
</dbReference>
<keyword evidence="9" id="KW-1185">Reference proteome</keyword>
<evidence type="ECO:0000256" key="4">
    <source>
        <dbReference type="ARBA" id="ARBA00023172"/>
    </source>
</evidence>
<dbReference type="KEGG" id="ebh:BSEPE_0789"/>
<reference evidence="8 9" key="2">
    <citation type="journal article" date="2016" name="ISME J.">
        <title>Heterogeneous composition of key metabolic gene clusters in a vent mussel symbiont population.</title>
        <authorList>
            <person name="Ikuta T."/>
            <person name="Takaki Y."/>
            <person name="Nagai Y."/>
            <person name="Shimamura S."/>
            <person name="Tsuda M."/>
            <person name="Kawagucci S."/>
            <person name="Aoki Y."/>
            <person name="Inoue K."/>
            <person name="Teruya M."/>
            <person name="Satou K."/>
            <person name="Teruya K."/>
            <person name="Shimoji M."/>
            <person name="Tamotsu H."/>
            <person name="Hirano T."/>
            <person name="Maruyama T."/>
            <person name="Yoshida T."/>
        </authorList>
    </citation>
    <scope>NUCLEOTIDE SEQUENCE [LARGE SCALE GENOMIC DNA]</scope>
    <source>
        <strain evidence="8 9">Myojin Knoll</strain>
    </source>
</reference>
<dbReference type="AlphaFoldDB" id="A0A0P0URP4"/>
<dbReference type="InterPro" id="IPR010998">
    <property type="entry name" value="Integrase_recombinase_N"/>
</dbReference>
<dbReference type="InterPro" id="IPR050808">
    <property type="entry name" value="Phage_Integrase"/>
</dbReference>
<dbReference type="Pfam" id="PF24624">
    <property type="entry name" value="Int_N"/>
    <property type="match status" value="1"/>
</dbReference>
<dbReference type="PANTHER" id="PTHR30629">
    <property type="entry name" value="PROPHAGE INTEGRASE"/>
    <property type="match status" value="1"/>
</dbReference>
<dbReference type="InterPro" id="IPR011010">
    <property type="entry name" value="DNA_brk_join_enz"/>
</dbReference>
<dbReference type="InterPro" id="IPR057084">
    <property type="entry name" value="Int_N"/>
</dbReference>
<dbReference type="OrthoDB" id="5567253at2"/>